<dbReference type="AlphaFoldDB" id="A0A915DGT9"/>
<evidence type="ECO:0000313" key="1">
    <source>
        <dbReference type="Proteomes" id="UP000887574"/>
    </source>
</evidence>
<accession>A0A915DGT9</accession>
<proteinExistence type="predicted"/>
<reference evidence="2" key="1">
    <citation type="submission" date="2022-11" db="UniProtKB">
        <authorList>
            <consortium name="WormBaseParasite"/>
        </authorList>
    </citation>
    <scope>IDENTIFICATION</scope>
</reference>
<sequence length="80" mass="8780">MDLLIDGACDDLGGESSGPILLLSQPPEILRLHSSSHVTPIQRQDMEQKVALLFSLLLDELAKKAPQLVLVHVVDKITRL</sequence>
<keyword evidence="1" id="KW-1185">Reference proteome</keyword>
<name>A0A915DGT9_9BILA</name>
<dbReference type="Proteomes" id="UP000887574">
    <property type="component" value="Unplaced"/>
</dbReference>
<evidence type="ECO:0000313" key="2">
    <source>
        <dbReference type="WBParaSite" id="jg19102"/>
    </source>
</evidence>
<dbReference type="WBParaSite" id="jg19102">
    <property type="protein sequence ID" value="jg19102"/>
    <property type="gene ID" value="jg19102"/>
</dbReference>
<protein>
    <submittedName>
        <fullName evidence="2">Uncharacterized protein</fullName>
    </submittedName>
</protein>
<organism evidence="1 2">
    <name type="scientific">Ditylenchus dipsaci</name>
    <dbReference type="NCBI Taxonomy" id="166011"/>
    <lineage>
        <taxon>Eukaryota</taxon>
        <taxon>Metazoa</taxon>
        <taxon>Ecdysozoa</taxon>
        <taxon>Nematoda</taxon>
        <taxon>Chromadorea</taxon>
        <taxon>Rhabditida</taxon>
        <taxon>Tylenchina</taxon>
        <taxon>Tylenchomorpha</taxon>
        <taxon>Sphaerularioidea</taxon>
        <taxon>Anguinidae</taxon>
        <taxon>Anguininae</taxon>
        <taxon>Ditylenchus</taxon>
    </lineage>
</organism>